<evidence type="ECO:0000256" key="1">
    <source>
        <dbReference type="SAM" id="MobiDB-lite"/>
    </source>
</evidence>
<dbReference type="InterPro" id="IPR006566">
    <property type="entry name" value="FBD"/>
</dbReference>
<protein>
    <recommendedName>
        <fullName evidence="2">FBD domain-containing protein</fullName>
    </recommendedName>
</protein>
<keyword evidence="4" id="KW-1185">Reference proteome</keyword>
<feature type="non-terminal residue" evidence="3">
    <location>
        <position position="1"/>
    </location>
</feature>
<evidence type="ECO:0000313" key="4">
    <source>
        <dbReference type="Proteomes" id="UP000836841"/>
    </source>
</evidence>
<reference evidence="3 4" key="1">
    <citation type="submission" date="2022-03" db="EMBL/GenBank/DDBJ databases">
        <authorList>
            <person name="Nunn A."/>
            <person name="Chopra R."/>
            <person name="Nunn A."/>
            <person name="Contreras Garrido A."/>
        </authorList>
    </citation>
    <scope>NUCLEOTIDE SEQUENCE [LARGE SCALE GENOMIC DNA]</scope>
</reference>
<evidence type="ECO:0000313" key="3">
    <source>
        <dbReference type="EMBL" id="CAH2037273.1"/>
    </source>
</evidence>
<feature type="non-terminal residue" evidence="3">
    <location>
        <position position="191"/>
    </location>
</feature>
<accession>A0AAU9RAX0</accession>
<dbReference type="Pfam" id="PF08387">
    <property type="entry name" value="FBD"/>
    <property type="match status" value="1"/>
</dbReference>
<feature type="domain" description="FBD" evidence="2">
    <location>
        <begin position="73"/>
        <end position="150"/>
    </location>
</feature>
<dbReference type="Proteomes" id="UP000836841">
    <property type="component" value="Chromosome 1"/>
</dbReference>
<dbReference type="SMART" id="SM00579">
    <property type="entry name" value="FBD"/>
    <property type="match status" value="1"/>
</dbReference>
<name>A0AAU9RAX0_THLAR</name>
<dbReference type="InterPro" id="IPR050232">
    <property type="entry name" value="FBL13/AtMIF1-like"/>
</dbReference>
<sequence>DHRSDSFVIHSIGPSAKVDIDFSNLSRLHASFQETSWDMLPSLLECCTNLQSVVLEFECLPETEEVELSFVPKCFESSLEFVHLKTLYVVNIQMEGAPLTGTSSKMKLAKYFLENGAALKKLTLSASFGNIINQIKSIPRSSTTCQGLIPSQLFDGRSGHNESDIQATAEEEHENRKKQKKFEATMEPSGT</sequence>
<organism evidence="3 4">
    <name type="scientific">Thlaspi arvense</name>
    <name type="common">Field penny-cress</name>
    <dbReference type="NCBI Taxonomy" id="13288"/>
    <lineage>
        <taxon>Eukaryota</taxon>
        <taxon>Viridiplantae</taxon>
        <taxon>Streptophyta</taxon>
        <taxon>Embryophyta</taxon>
        <taxon>Tracheophyta</taxon>
        <taxon>Spermatophyta</taxon>
        <taxon>Magnoliopsida</taxon>
        <taxon>eudicotyledons</taxon>
        <taxon>Gunneridae</taxon>
        <taxon>Pentapetalae</taxon>
        <taxon>rosids</taxon>
        <taxon>malvids</taxon>
        <taxon>Brassicales</taxon>
        <taxon>Brassicaceae</taxon>
        <taxon>Thlaspideae</taxon>
        <taxon>Thlaspi</taxon>
    </lineage>
</organism>
<dbReference type="AlphaFoldDB" id="A0AAU9RAX0"/>
<gene>
    <name evidence="3" type="ORF">TAV2_LOCUS1454</name>
</gene>
<dbReference type="PANTHER" id="PTHR31900">
    <property type="entry name" value="F-BOX/RNI SUPERFAMILY PROTEIN-RELATED"/>
    <property type="match status" value="1"/>
</dbReference>
<evidence type="ECO:0000259" key="2">
    <source>
        <dbReference type="SMART" id="SM00579"/>
    </source>
</evidence>
<feature type="region of interest" description="Disordered" evidence="1">
    <location>
        <begin position="152"/>
        <end position="191"/>
    </location>
</feature>
<proteinExistence type="predicted"/>
<dbReference type="EMBL" id="OU466857">
    <property type="protein sequence ID" value="CAH2037273.1"/>
    <property type="molecule type" value="Genomic_DNA"/>
</dbReference>
<dbReference type="PANTHER" id="PTHR31900:SF25">
    <property type="entry name" value="FBD DOMAIN-CONTAINING PROTEIN"/>
    <property type="match status" value="1"/>
</dbReference>